<dbReference type="Pfam" id="PF00271">
    <property type="entry name" value="Helicase_C"/>
    <property type="match status" value="1"/>
</dbReference>
<dbReference type="PROSITE" id="PS50089">
    <property type="entry name" value="ZF_RING_2"/>
    <property type="match status" value="1"/>
</dbReference>
<dbReference type="PANTHER" id="PTHR45626:SF52">
    <property type="entry name" value="SINGLE-STRANDED DNA-DEPENDENT ATPASE (EUROFUNG)"/>
    <property type="match status" value="1"/>
</dbReference>
<dbReference type="InterPro" id="IPR000330">
    <property type="entry name" value="SNF2_N"/>
</dbReference>
<evidence type="ECO:0000256" key="2">
    <source>
        <dbReference type="ARBA" id="ARBA00022723"/>
    </source>
</evidence>
<evidence type="ECO:0000313" key="15">
    <source>
        <dbReference type="Proteomes" id="UP001446871"/>
    </source>
</evidence>
<dbReference type="PANTHER" id="PTHR45626">
    <property type="entry name" value="TRANSCRIPTION TERMINATION FACTOR 2-RELATED"/>
    <property type="match status" value="1"/>
</dbReference>
<evidence type="ECO:0000256" key="4">
    <source>
        <dbReference type="ARBA" id="ARBA00022771"/>
    </source>
</evidence>
<dbReference type="SUPFAM" id="SSF52540">
    <property type="entry name" value="P-loop containing nucleoside triphosphate hydrolases"/>
    <property type="match status" value="2"/>
</dbReference>
<dbReference type="SMART" id="SM00487">
    <property type="entry name" value="DEXDc"/>
    <property type="match status" value="1"/>
</dbReference>
<evidence type="ECO:0000259" key="13">
    <source>
        <dbReference type="PROSITE" id="PS51194"/>
    </source>
</evidence>
<evidence type="ECO:0000256" key="8">
    <source>
        <dbReference type="ARBA" id="ARBA00022840"/>
    </source>
</evidence>
<evidence type="ECO:0000256" key="6">
    <source>
        <dbReference type="ARBA" id="ARBA00022806"/>
    </source>
</evidence>
<evidence type="ECO:0000259" key="11">
    <source>
        <dbReference type="PROSITE" id="PS50089"/>
    </source>
</evidence>
<dbReference type="InterPro" id="IPR001841">
    <property type="entry name" value="Znf_RING"/>
</dbReference>
<dbReference type="InterPro" id="IPR050628">
    <property type="entry name" value="SNF2_RAD54_helicase_TF"/>
</dbReference>
<dbReference type="EMBL" id="JAQQWM010000006">
    <property type="protein sequence ID" value="KAK8059215.1"/>
    <property type="molecule type" value="Genomic_DNA"/>
</dbReference>
<dbReference type="PROSITE" id="PS51192">
    <property type="entry name" value="HELICASE_ATP_BIND_1"/>
    <property type="match status" value="1"/>
</dbReference>
<keyword evidence="2" id="KW-0479">Metal-binding</keyword>
<keyword evidence="6" id="KW-0347">Helicase</keyword>
<keyword evidence="4 9" id="KW-0863">Zinc-finger</keyword>
<dbReference type="InterPro" id="IPR038718">
    <property type="entry name" value="SNF2-like_sf"/>
</dbReference>
<evidence type="ECO:0000256" key="5">
    <source>
        <dbReference type="ARBA" id="ARBA00022801"/>
    </source>
</evidence>
<evidence type="ECO:0000256" key="1">
    <source>
        <dbReference type="ARBA" id="ARBA00007025"/>
    </source>
</evidence>
<dbReference type="InterPro" id="IPR017907">
    <property type="entry name" value="Znf_RING_CS"/>
</dbReference>
<dbReference type="CDD" id="cd18008">
    <property type="entry name" value="DEXDc_SHPRH-like"/>
    <property type="match status" value="1"/>
</dbReference>
<dbReference type="SUPFAM" id="SSF57850">
    <property type="entry name" value="RING/U-box"/>
    <property type="match status" value="1"/>
</dbReference>
<accession>A0ABR1UJX3</accession>
<keyword evidence="7" id="KW-0862">Zinc</keyword>
<dbReference type="InterPro" id="IPR013083">
    <property type="entry name" value="Znf_RING/FYVE/PHD"/>
</dbReference>
<evidence type="ECO:0000256" key="9">
    <source>
        <dbReference type="PROSITE-ProRule" id="PRU00175"/>
    </source>
</evidence>
<dbReference type="SMART" id="SM00490">
    <property type="entry name" value="HELICc"/>
    <property type="match status" value="1"/>
</dbReference>
<dbReference type="CDD" id="cd18793">
    <property type="entry name" value="SF2_C_SNF"/>
    <property type="match status" value="1"/>
</dbReference>
<dbReference type="Pfam" id="PF00176">
    <property type="entry name" value="SNF2-rel_dom"/>
    <property type="match status" value="1"/>
</dbReference>
<reference evidence="14 15" key="1">
    <citation type="submission" date="2023-01" db="EMBL/GenBank/DDBJ databases">
        <title>Analysis of 21 Apiospora genomes using comparative genomics revels a genus with tremendous synthesis potential of carbohydrate active enzymes and secondary metabolites.</title>
        <authorList>
            <person name="Sorensen T."/>
        </authorList>
    </citation>
    <scope>NUCLEOTIDE SEQUENCE [LARGE SCALE GENOMIC DNA]</scope>
    <source>
        <strain evidence="14 15">CBS 83171</strain>
    </source>
</reference>
<dbReference type="PROSITE" id="PS51194">
    <property type="entry name" value="HELICASE_CTER"/>
    <property type="match status" value="1"/>
</dbReference>
<feature type="domain" description="Helicase ATP-binding" evidence="12">
    <location>
        <begin position="240"/>
        <end position="435"/>
    </location>
</feature>
<dbReference type="InterPro" id="IPR014001">
    <property type="entry name" value="Helicase_ATP-bd"/>
</dbReference>
<dbReference type="InterPro" id="IPR001650">
    <property type="entry name" value="Helicase_C-like"/>
</dbReference>
<evidence type="ECO:0000256" key="3">
    <source>
        <dbReference type="ARBA" id="ARBA00022741"/>
    </source>
</evidence>
<dbReference type="Gene3D" id="3.40.50.300">
    <property type="entry name" value="P-loop containing nucleotide triphosphate hydrolases"/>
    <property type="match status" value="1"/>
</dbReference>
<gene>
    <name evidence="14" type="ORF">PG996_009145</name>
</gene>
<feature type="domain" description="RING-type" evidence="11">
    <location>
        <begin position="613"/>
        <end position="664"/>
    </location>
</feature>
<dbReference type="Proteomes" id="UP001446871">
    <property type="component" value="Unassembled WGS sequence"/>
</dbReference>
<comment type="caution">
    <text evidence="14">The sequence shown here is derived from an EMBL/GenBank/DDBJ whole genome shotgun (WGS) entry which is preliminary data.</text>
</comment>
<dbReference type="PROSITE" id="PS00518">
    <property type="entry name" value="ZF_RING_1"/>
    <property type="match status" value="1"/>
</dbReference>
<proteinExistence type="inferred from homology"/>
<dbReference type="InterPro" id="IPR049730">
    <property type="entry name" value="SNF2/RAD54-like_C"/>
</dbReference>
<keyword evidence="8" id="KW-0067">ATP-binding</keyword>
<organism evidence="14 15">
    <name type="scientific">Apiospora saccharicola</name>
    <dbReference type="NCBI Taxonomy" id="335842"/>
    <lineage>
        <taxon>Eukaryota</taxon>
        <taxon>Fungi</taxon>
        <taxon>Dikarya</taxon>
        <taxon>Ascomycota</taxon>
        <taxon>Pezizomycotina</taxon>
        <taxon>Sordariomycetes</taxon>
        <taxon>Xylariomycetidae</taxon>
        <taxon>Amphisphaeriales</taxon>
        <taxon>Apiosporaceae</taxon>
        <taxon>Apiospora</taxon>
    </lineage>
</organism>
<dbReference type="Gene3D" id="3.40.50.10810">
    <property type="entry name" value="Tandem AAA-ATPase domain"/>
    <property type="match status" value="1"/>
</dbReference>
<evidence type="ECO:0000256" key="10">
    <source>
        <dbReference type="SAM" id="MobiDB-lite"/>
    </source>
</evidence>
<keyword evidence="15" id="KW-1185">Reference proteome</keyword>
<evidence type="ECO:0000256" key="7">
    <source>
        <dbReference type="ARBA" id="ARBA00022833"/>
    </source>
</evidence>
<feature type="domain" description="Helicase C-terminal" evidence="13">
    <location>
        <begin position="717"/>
        <end position="871"/>
    </location>
</feature>
<feature type="region of interest" description="Disordered" evidence="10">
    <location>
        <begin position="683"/>
        <end position="703"/>
    </location>
</feature>
<keyword evidence="3" id="KW-0547">Nucleotide-binding</keyword>
<name>A0ABR1UJX3_9PEZI</name>
<comment type="similarity">
    <text evidence="1">Belongs to the SNF2/RAD54 helicase family.</text>
</comment>
<evidence type="ECO:0000259" key="12">
    <source>
        <dbReference type="PROSITE" id="PS51192"/>
    </source>
</evidence>
<dbReference type="InterPro" id="IPR027417">
    <property type="entry name" value="P-loop_NTPase"/>
</dbReference>
<protein>
    <submittedName>
        <fullName evidence="14">SNF2 family N-terminal domain-containing protein</fullName>
    </submittedName>
</protein>
<keyword evidence="5" id="KW-0378">Hydrolase</keyword>
<dbReference type="Gene3D" id="3.30.40.10">
    <property type="entry name" value="Zinc/RING finger domain, C3HC4 (zinc finger)"/>
    <property type="match status" value="1"/>
</dbReference>
<evidence type="ECO:0000313" key="14">
    <source>
        <dbReference type="EMBL" id="KAK8059215.1"/>
    </source>
</evidence>
<sequence length="881" mass="100068">MALAAKLTLDSSSANINYFNIAIQNERVVVTMQDGSRFGYLADRFFKPFRELQHISGDVSFEAVGVTTDIIQTLRRAAKHTDARCFIDINIYGPCDLAESVGKKLVKYKLWLQLPDNYQKGESIYMNPHTISFPDVEEQMAAERLAAAEDTPSSQTQNEEEVLDQVMSEVHDRLSRDKGLGMEAGGQRLTTELLPHQKRALKYMLERESGEIPDGYRLWEETKIGGKVTFIHKVTGTRAPTQPEERGGGVLADEMGTGKSLSTLALITRTLDSAQQWRQEQQDTESHTAKVGHFAAATLVIVPSARLILIRHREGTELIANWANEIERHAGMALSTLKYHGTEREKDPEGLMGYDVILTTYSTLSSDYRKRESVLHRIGWYRVVLDEAHYIRNHLTVLYHACCGLEAYSRWCLSGTPIQNRLEDIGTLFSFLRAEPFHNRAEFRRSIVLPFENLNKTLARDRLILLYDSLVLRRSKDTCITDVPDPEEEFRQLSFSSEEAQQYDRTLQVLKRRLANQAFLQPGQMATLGTGSDPGFFPIDGSDFRKTSLYQSLVDENASRFSLFHAMMQLRIFCNHGTYQNWFSWKKHKETSDTLEEREIFQSHISSPRSRGCDGCSNPLSPLDLNKPMIFGRSCRHILCMDCINDTRDESVPEDSHSQCPICRSFASTLAHEVQRATMDESGDVNMTRNDDDASEVIDPGSTQTLPYFRKSGTSTKINALIEDIGNDPLGTKRQVIVFSCWTRTLDLIQRCMRENKIDPLRIDGSSLYSQRRKVIKHFEEDPSAQVLLMTTGTGAHGLNLTAANRIFIFELQWNPSIERQAIARAIRIGQTRQVRVTRYLIKDTVEQAIYSQQKRKRKAAAMGFPQEASTGFTLNMLDSH</sequence>